<accession>A0A7C1GQJ9</accession>
<dbReference type="SUPFAM" id="SSF53067">
    <property type="entry name" value="Actin-like ATPase domain"/>
    <property type="match status" value="1"/>
</dbReference>
<keyword evidence="1" id="KW-0547">Nucleotide-binding</keyword>
<dbReference type="GO" id="GO:0140662">
    <property type="term" value="F:ATP-dependent protein folding chaperone"/>
    <property type="evidence" value="ECO:0007669"/>
    <property type="project" value="InterPro"/>
</dbReference>
<dbReference type="InterPro" id="IPR043129">
    <property type="entry name" value="ATPase_NBD"/>
</dbReference>
<evidence type="ECO:0008006" key="4">
    <source>
        <dbReference type="Google" id="ProtNLM"/>
    </source>
</evidence>
<evidence type="ECO:0000256" key="1">
    <source>
        <dbReference type="ARBA" id="ARBA00022741"/>
    </source>
</evidence>
<dbReference type="PANTHER" id="PTHR42749:SF1">
    <property type="entry name" value="CELL SHAPE-DETERMINING PROTEIN MREB"/>
    <property type="match status" value="1"/>
</dbReference>
<dbReference type="EMBL" id="DSBT01000131">
    <property type="protein sequence ID" value="HDP77519.1"/>
    <property type="molecule type" value="Genomic_DNA"/>
</dbReference>
<dbReference type="PANTHER" id="PTHR42749">
    <property type="entry name" value="CELL SHAPE-DETERMINING PROTEIN MREB"/>
    <property type="match status" value="1"/>
</dbReference>
<dbReference type="Gene3D" id="3.90.640.10">
    <property type="entry name" value="Actin, Chain A, domain 4"/>
    <property type="match status" value="1"/>
</dbReference>
<protein>
    <recommendedName>
        <fullName evidence="4">Molecular chaperone</fullName>
    </recommendedName>
</protein>
<dbReference type="AlphaFoldDB" id="A0A7C1GQJ9"/>
<organism evidence="3">
    <name type="scientific">Mesotoga infera</name>
    <dbReference type="NCBI Taxonomy" id="1236046"/>
    <lineage>
        <taxon>Bacteria</taxon>
        <taxon>Thermotogati</taxon>
        <taxon>Thermotogota</taxon>
        <taxon>Thermotogae</taxon>
        <taxon>Kosmotogales</taxon>
        <taxon>Kosmotogaceae</taxon>
        <taxon>Mesotoga</taxon>
    </lineage>
</organism>
<dbReference type="Proteomes" id="UP000886198">
    <property type="component" value="Unassembled WGS sequence"/>
</dbReference>
<proteinExistence type="predicted"/>
<evidence type="ECO:0000313" key="3">
    <source>
        <dbReference type="EMBL" id="HDP77519.1"/>
    </source>
</evidence>
<evidence type="ECO:0000256" key="2">
    <source>
        <dbReference type="ARBA" id="ARBA00022840"/>
    </source>
</evidence>
<sequence>MRLTRASGKVHICSQGGNQVKLLLDYGTTRIRASVEKDGILYPVEFPEGRFLGSVVNLDPQGNIEFSSFPTTKHGVKSFVGLKQRLLKSAFFRSNEIDAFLEKTELFLSKRIDTRSHFYVVDGELVAGDAPLNASPDDFAKRTQVSLEKRRKPTVISFGPLGESEYIIARHSLQELKNIIQENIDLSQLEELVVGIPVSPSKTYLDLIKELSDRVRFVYEPLAAVFGAKKQIEEGTHCVIDFGGGTIDLVLFSYSKGVERVIDRLQLNYGGVDIDEGILEYLKNKQTKEYQRYFDNRMLNTIRSLKERLSYEEEVEDFFLDEETGKLISLNMKRAEFEDCILSKSMKSVFENIENFIRSIETEKIDSLLVCGGSSAIPFFRKHLERVIGELFKLTPDFNDDAFLVSKGLSLASKYAIIGNRICVVDPQRGKAAILYDVSDIPEKRYFIIHNPTGKNKEVRLDFCSQDISEPLESFLVPLRSVETFATISLNENEDLSLELDKTSVKVLDNPACGVGDEENSRLICKINHKPLKTSIPKTCTLCPNLVDIFSIPTDEMTISQFSSGKISPSRVKTPEPSCYEYFLEFDREISNSEDLITSQVLVLILANIDSELSRVFALSERLSSKTKG</sequence>
<dbReference type="GO" id="GO:0005524">
    <property type="term" value="F:ATP binding"/>
    <property type="evidence" value="ECO:0007669"/>
    <property type="project" value="UniProtKB-KW"/>
</dbReference>
<dbReference type="Pfam" id="PF00012">
    <property type="entry name" value="HSP70"/>
    <property type="match status" value="1"/>
</dbReference>
<name>A0A7C1GQJ9_9BACT</name>
<dbReference type="InterPro" id="IPR013126">
    <property type="entry name" value="Hsp_70_fam"/>
</dbReference>
<comment type="caution">
    <text evidence="3">The sequence shown here is derived from an EMBL/GenBank/DDBJ whole genome shotgun (WGS) entry which is preliminary data.</text>
</comment>
<dbReference type="CDD" id="cd10170">
    <property type="entry name" value="ASKHA_NBD_HSP70"/>
    <property type="match status" value="1"/>
</dbReference>
<keyword evidence="2" id="KW-0067">ATP-binding</keyword>
<reference evidence="3" key="1">
    <citation type="journal article" date="2020" name="mSystems">
        <title>Genome- and Community-Level Interaction Insights into Carbon Utilization and Element Cycling Functions of Hydrothermarchaeota in Hydrothermal Sediment.</title>
        <authorList>
            <person name="Zhou Z."/>
            <person name="Liu Y."/>
            <person name="Xu W."/>
            <person name="Pan J."/>
            <person name="Luo Z.H."/>
            <person name="Li M."/>
        </authorList>
    </citation>
    <scope>NUCLEOTIDE SEQUENCE [LARGE SCALE GENOMIC DNA]</scope>
    <source>
        <strain evidence="3">SpSt-1179</strain>
    </source>
</reference>
<gene>
    <name evidence="3" type="ORF">ENN47_04890</name>
</gene>
<dbReference type="Gene3D" id="3.30.420.40">
    <property type="match status" value="2"/>
</dbReference>